<gene>
    <name evidence="10" type="primary">fliN</name>
    <name evidence="9" type="ORF">CDV25_00420</name>
    <name evidence="10" type="ORF">LS72_000615</name>
</gene>
<dbReference type="GO" id="GO:0003774">
    <property type="term" value="F:cytoskeletal motor activity"/>
    <property type="evidence" value="ECO:0007669"/>
    <property type="project" value="InterPro"/>
</dbReference>
<dbReference type="InterPro" id="IPR001172">
    <property type="entry name" value="FliN_T3SS_HrcQb"/>
</dbReference>
<dbReference type="RefSeq" id="WP_034552004.1">
    <property type="nucleotide sequence ID" value="NZ_CP021886.1"/>
</dbReference>
<name>A0A099UHL0_9HELI</name>
<dbReference type="EMBL" id="JRPC02000001">
    <property type="protein sequence ID" value="TLE17282.1"/>
    <property type="molecule type" value="Genomic_DNA"/>
</dbReference>
<dbReference type="Proteomes" id="UP000244890">
    <property type="component" value="Chromosome"/>
</dbReference>
<keyword evidence="10" id="KW-0282">Flagellum</keyword>
<dbReference type="GO" id="GO:0006935">
    <property type="term" value="P:chemotaxis"/>
    <property type="evidence" value="ECO:0007669"/>
    <property type="project" value="UniProtKB-KW"/>
</dbReference>
<dbReference type="Proteomes" id="UP000029920">
    <property type="component" value="Unassembled WGS sequence"/>
</dbReference>
<dbReference type="GO" id="GO:0005886">
    <property type="term" value="C:plasma membrane"/>
    <property type="evidence" value="ECO:0007669"/>
    <property type="project" value="UniProtKB-SubCell"/>
</dbReference>
<accession>A0A099UHL0</accession>
<dbReference type="EMBL" id="CP021886">
    <property type="protein sequence ID" value="AWI33389.1"/>
    <property type="molecule type" value="Genomic_DNA"/>
</dbReference>
<dbReference type="SUPFAM" id="SSF101801">
    <property type="entry name" value="Surface presentation of antigens (SPOA)"/>
    <property type="match status" value="1"/>
</dbReference>
<keyword evidence="11" id="KW-1185">Reference proteome</keyword>
<evidence type="ECO:0000256" key="4">
    <source>
        <dbReference type="ARBA" id="ARBA00022475"/>
    </source>
</evidence>
<dbReference type="PANTHER" id="PTHR43484:SF1">
    <property type="entry name" value="FLAGELLAR MOTOR SWITCH PROTEIN FLIN"/>
    <property type="match status" value="1"/>
</dbReference>
<comment type="subcellular location">
    <subcellularLocation>
        <location evidence="1">Cell membrane</location>
        <topology evidence="1">Peripheral membrane protein</topology>
        <orientation evidence="1">Cytoplasmic side</orientation>
    </subcellularLocation>
</comment>
<reference evidence="9 12" key="2">
    <citation type="submission" date="2017-06" db="EMBL/GenBank/DDBJ databases">
        <title>Complete genome of Helicobacter apodemus.</title>
        <authorList>
            <person name="Cho S."/>
        </authorList>
    </citation>
    <scope>NUCLEOTIDE SEQUENCE [LARGE SCALE GENOMIC DNA]</scope>
    <source>
        <strain evidence="9">SCJK1</strain>
        <strain evidence="12">SNUVETPUB-15-01</strain>
    </source>
</reference>
<evidence type="ECO:0000313" key="9">
    <source>
        <dbReference type="EMBL" id="AWI33389.1"/>
    </source>
</evidence>
<comment type="similarity">
    <text evidence="2">Belongs to the FliN/MopA/SpaO family.</text>
</comment>
<evidence type="ECO:0000259" key="8">
    <source>
        <dbReference type="Pfam" id="PF01052"/>
    </source>
</evidence>
<keyword evidence="10" id="KW-0966">Cell projection</keyword>
<dbReference type="PRINTS" id="PR00956">
    <property type="entry name" value="FLGMOTORFLIN"/>
</dbReference>
<keyword evidence="6" id="KW-0283">Flagellar rotation</keyword>
<evidence type="ECO:0000256" key="7">
    <source>
        <dbReference type="ARBA" id="ARBA00023136"/>
    </source>
</evidence>
<dbReference type="KEGG" id="had:CDV25_00420"/>
<protein>
    <recommendedName>
        <fullName evidence="3">Flagellar motor switch protein FliN</fullName>
    </recommendedName>
</protein>
<evidence type="ECO:0000256" key="2">
    <source>
        <dbReference type="ARBA" id="ARBA00009226"/>
    </source>
</evidence>
<feature type="domain" description="Flagellar motor switch protein FliN-like C-terminal" evidence="8">
    <location>
        <begin position="33"/>
        <end position="102"/>
    </location>
</feature>
<dbReference type="Pfam" id="PF01052">
    <property type="entry name" value="FliMN_C"/>
    <property type="match status" value="1"/>
</dbReference>
<keyword evidence="5" id="KW-0145">Chemotaxis</keyword>
<dbReference type="OrthoDB" id="5365677at2"/>
<organism evidence="10 11">
    <name type="scientific">Helicobacter apodemus</name>
    <dbReference type="NCBI Taxonomy" id="135569"/>
    <lineage>
        <taxon>Bacteria</taxon>
        <taxon>Pseudomonadati</taxon>
        <taxon>Campylobacterota</taxon>
        <taxon>Epsilonproteobacteria</taxon>
        <taxon>Campylobacterales</taxon>
        <taxon>Helicobacteraceae</taxon>
        <taxon>Helicobacter</taxon>
    </lineage>
</organism>
<dbReference type="InterPro" id="IPR001543">
    <property type="entry name" value="FliN-like_C"/>
</dbReference>
<proteinExistence type="inferred from homology"/>
<evidence type="ECO:0000313" key="12">
    <source>
        <dbReference type="Proteomes" id="UP000244890"/>
    </source>
</evidence>
<keyword evidence="4" id="KW-1003">Cell membrane</keyword>
<dbReference type="InterPro" id="IPR051469">
    <property type="entry name" value="FliN/MopA/SpaO"/>
</dbReference>
<dbReference type="InterPro" id="IPR036429">
    <property type="entry name" value="SpoA-like_sf"/>
</dbReference>
<evidence type="ECO:0000256" key="5">
    <source>
        <dbReference type="ARBA" id="ARBA00022500"/>
    </source>
</evidence>
<keyword evidence="7" id="KW-0472">Membrane</keyword>
<dbReference type="AlphaFoldDB" id="A0A099UHL0"/>
<dbReference type="Gene3D" id="2.30.330.10">
    <property type="entry name" value="SpoA-like"/>
    <property type="match status" value="1"/>
</dbReference>
<dbReference type="GO" id="GO:0009425">
    <property type="term" value="C:bacterial-type flagellum basal body"/>
    <property type="evidence" value="ECO:0007669"/>
    <property type="project" value="InterPro"/>
</dbReference>
<dbReference type="GO" id="GO:0071973">
    <property type="term" value="P:bacterial-type flagellum-dependent cell motility"/>
    <property type="evidence" value="ECO:0007669"/>
    <property type="project" value="InterPro"/>
</dbReference>
<reference evidence="10" key="3">
    <citation type="submission" date="2018-04" db="EMBL/GenBank/DDBJ databases">
        <authorList>
            <person name="Sheh A."/>
            <person name="Shen Z."/>
            <person name="Mannion A.J."/>
            <person name="Fox J.G."/>
        </authorList>
    </citation>
    <scope>NUCLEOTIDE SEQUENCE</scope>
    <source>
        <strain evidence="10">MIT-03-7007</strain>
    </source>
</reference>
<reference evidence="10 11" key="1">
    <citation type="journal article" date="2014" name="Genome Announc.">
        <title>Draft genome sequences of eight enterohepatic helicobacter species isolated from both laboratory and wild rodents.</title>
        <authorList>
            <person name="Sheh A."/>
            <person name="Shen Z."/>
            <person name="Fox J.G."/>
        </authorList>
    </citation>
    <scope>NUCLEOTIDE SEQUENCE [LARGE SCALE GENOMIC DNA]</scope>
    <source>
        <strain evidence="10 11">MIT-03-7007</strain>
    </source>
</reference>
<evidence type="ECO:0000313" key="10">
    <source>
        <dbReference type="EMBL" id="TLE17282.1"/>
    </source>
</evidence>
<dbReference type="PANTHER" id="PTHR43484">
    <property type="match status" value="1"/>
</dbReference>
<evidence type="ECO:0000256" key="3">
    <source>
        <dbReference type="ARBA" id="ARBA00021897"/>
    </source>
</evidence>
<evidence type="ECO:0000256" key="1">
    <source>
        <dbReference type="ARBA" id="ARBA00004413"/>
    </source>
</evidence>
<dbReference type="NCBIfam" id="NF006273">
    <property type="entry name" value="PRK08433.1"/>
    <property type="match status" value="1"/>
</dbReference>
<keyword evidence="10" id="KW-0969">Cilium</keyword>
<sequence>MSADEFTLAKVQVPKQEDLARYLEGIMENYSGLLDMEVVFCSELGATKIPLLDILRFEKGSIIDLQKPAGESVEIFINRRIIGKGEVMVYEKNLAIRVNEILDSNAIIYYLTRESISTV</sequence>
<evidence type="ECO:0000256" key="6">
    <source>
        <dbReference type="ARBA" id="ARBA00022779"/>
    </source>
</evidence>
<evidence type="ECO:0000313" key="11">
    <source>
        <dbReference type="Proteomes" id="UP000029920"/>
    </source>
</evidence>